<evidence type="ECO:0000313" key="3">
    <source>
        <dbReference type="Proteomes" id="UP000015104"/>
    </source>
</evidence>
<feature type="region of interest" description="Disordered" evidence="1">
    <location>
        <begin position="1"/>
        <end position="29"/>
    </location>
</feature>
<sequence>MANFPGLRLDTSNPLHGVNECPSKPDATPTKVTNCNRHDLLPAIFQNLDDTKGRFLTPTTMDSSSHHSSAIAALPALYICHHWHSISTDLLRSSNYDFPFCAEKLLKLKLFETHWTGRLEMSQNYRLFSDLKDVFDSLASLYRV</sequence>
<evidence type="ECO:0000256" key="1">
    <source>
        <dbReference type="SAM" id="MobiDB-lite"/>
    </source>
</evidence>
<name>T1KLZ1_TETUR</name>
<organism evidence="2 3">
    <name type="scientific">Tetranychus urticae</name>
    <name type="common">Two-spotted spider mite</name>
    <dbReference type="NCBI Taxonomy" id="32264"/>
    <lineage>
        <taxon>Eukaryota</taxon>
        <taxon>Metazoa</taxon>
        <taxon>Ecdysozoa</taxon>
        <taxon>Arthropoda</taxon>
        <taxon>Chelicerata</taxon>
        <taxon>Arachnida</taxon>
        <taxon>Acari</taxon>
        <taxon>Acariformes</taxon>
        <taxon>Trombidiformes</taxon>
        <taxon>Prostigmata</taxon>
        <taxon>Eleutherengona</taxon>
        <taxon>Raphignathae</taxon>
        <taxon>Tetranychoidea</taxon>
        <taxon>Tetranychidae</taxon>
        <taxon>Tetranychus</taxon>
    </lineage>
</organism>
<reference evidence="3" key="1">
    <citation type="submission" date="2011-08" db="EMBL/GenBank/DDBJ databases">
        <authorList>
            <person name="Rombauts S."/>
        </authorList>
    </citation>
    <scope>NUCLEOTIDE SEQUENCE</scope>
    <source>
        <strain evidence="3">London</strain>
    </source>
</reference>
<protein>
    <submittedName>
        <fullName evidence="2">Uncharacterized protein</fullName>
    </submittedName>
</protein>
<dbReference type="EnsemblMetazoa" id="tetur14g04176.1">
    <property type="protein sequence ID" value="tetur14g04176.1"/>
    <property type="gene ID" value="tetur14g04176"/>
</dbReference>
<dbReference type="AlphaFoldDB" id="T1KLZ1"/>
<accession>T1KLZ1</accession>
<reference evidence="2" key="2">
    <citation type="submission" date="2015-06" db="UniProtKB">
        <authorList>
            <consortium name="EnsemblMetazoa"/>
        </authorList>
    </citation>
    <scope>IDENTIFICATION</scope>
</reference>
<dbReference type="HOGENOM" id="CLU_1798905_0_0_1"/>
<evidence type="ECO:0000313" key="2">
    <source>
        <dbReference type="EnsemblMetazoa" id="tetur14g04176.1"/>
    </source>
</evidence>
<proteinExistence type="predicted"/>
<keyword evidence="3" id="KW-1185">Reference proteome</keyword>
<dbReference type="Proteomes" id="UP000015104">
    <property type="component" value="Unassembled WGS sequence"/>
</dbReference>
<dbReference type="EMBL" id="CAEY01000211">
    <property type="status" value="NOT_ANNOTATED_CDS"/>
    <property type="molecule type" value="Genomic_DNA"/>
</dbReference>